<dbReference type="InterPro" id="IPR001647">
    <property type="entry name" value="HTH_TetR"/>
</dbReference>
<gene>
    <name evidence="4" type="ORF">MPP7335_01324</name>
</gene>
<feature type="DNA-binding region" description="H-T-H motif" evidence="2">
    <location>
        <begin position="43"/>
        <end position="62"/>
    </location>
</feature>
<dbReference type="InterPro" id="IPR036271">
    <property type="entry name" value="Tet_transcr_reg_TetR-rel_C_sf"/>
</dbReference>
<dbReference type="Gene3D" id="1.10.10.60">
    <property type="entry name" value="Homeodomain-like"/>
    <property type="match status" value="1"/>
</dbReference>
<accession>A0A375YEN9</accession>
<evidence type="ECO:0000313" key="4">
    <source>
        <dbReference type="EMBL" id="SRX79587.1"/>
    </source>
</evidence>
<dbReference type="EMBL" id="UEGS01000001">
    <property type="protein sequence ID" value="SRX79587.1"/>
    <property type="molecule type" value="Genomic_DNA"/>
</dbReference>
<dbReference type="STRING" id="39692.BST38_11455"/>
<evidence type="ECO:0000259" key="3">
    <source>
        <dbReference type="PROSITE" id="PS50977"/>
    </source>
</evidence>
<evidence type="ECO:0000256" key="1">
    <source>
        <dbReference type="ARBA" id="ARBA00023125"/>
    </source>
</evidence>
<dbReference type="SUPFAM" id="SSF46689">
    <property type="entry name" value="Homeodomain-like"/>
    <property type="match status" value="1"/>
</dbReference>
<dbReference type="AlphaFoldDB" id="A0A375YEN9"/>
<protein>
    <submittedName>
        <fullName evidence="4">TetR family transcriptional regulator [Rhodococcus jostii RHA1]</fullName>
    </submittedName>
</protein>
<dbReference type="GO" id="GO:0003677">
    <property type="term" value="F:DNA binding"/>
    <property type="evidence" value="ECO:0007669"/>
    <property type="project" value="UniProtKB-UniRule"/>
</dbReference>
<dbReference type="Gene3D" id="1.10.357.10">
    <property type="entry name" value="Tetracycline Repressor, domain 2"/>
    <property type="match status" value="1"/>
</dbReference>
<reference evidence="4 5" key="1">
    <citation type="submission" date="2018-05" db="EMBL/GenBank/DDBJ databases">
        <authorList>
            <consortium name="IHU Genomes"/>
        </authorList>
    </citation>
    <scope>NUCLEOTIDE SEQUENCE [LARGE SCALE GENOMIC DNA]</scope>
    <source>
        <strain evidence="4 5">P7335</strain>
    </source>
</reference>
<dbReference type="InterPro" id="IPR050624">
    <property type="entry name" value="HTH-type_Tx_Regulator"/>
</dbReference>
<proteinExistence type="predicted"/>
<dbReference type="RefSeq" id="WP_083143418.1">
    <property type="nucleotide sequence ID" value="NZ_MVID01000008.1"/>
</dbReference>
<dbReference type="PANTHER" id="PTHR43479:SF7">
    <property type="entry name" value="TETR-FAMILY TRANSCRIPTIONAL REGULATOR"/>
    <property type="match status" value="1"/>
</dbReference>
<sequence length="211" mass="23459">MTEISRRPAKRFRSVETEGSRPVDQIFSATLRLLGTKNFDDISVADILGASKVSRTTFYFYFSSKFTVLSGLLEQAMNDIFDSVQPFLSRADEDSPEDALERSIRAVTSAWHRHRTVLQAAAHHWHSDPGLNALWLQIAERFISAGAEEIERERAAGKITSTEPGRTLASVLFWGTERVLYVAGLGVESTLKDEEAAVGPLVAMWHGTLYG</sequence>
<organism evidence="4 5">
    <name type="scientific">Mycolicibacterium parafortuitum</name>
    <name type="common">Mycobacterium parafortuitum</name>
    <dbReference type="NCBI Taxonomy" id="39692"/>
    <lineage>
        <taxon>Bacteria</taxon>
        <taxon>Bacillati</taxon>
        <taxon>Actinomycetota</taxon>
        <taxon>Actinomycetes</taxon>
        <taxon>Mycobacteriales</taxon>
        <taxon>Mycobacteriaceae</taxon>
        <taxon>Mycolicibacterium</taxon>
    </lineage>
</organism>
<dbReference type="InterPro" id="IPR009057">
    <property type="entry name" value="Homeodomain-like_sf"/>
</dbReference>
<dbReference type="Proteomes" id="UP000252008">
    <property type="component" value="Unassembled WGS sequence"/>
</dbReference>
<dbReference type="InterPro" id="IPR049397">
    <property type="entry name" value="EthR_C"/>
</dbReference>
<dbReference type="Pfam" id="PF00440">
    <property type="entry name" value="TetR_N"/>
    <property type="match status" value="1"/>
</dbReference>
<keyword evidence="1 2" id="KW-0238">DNA-binding</keyword>
<keyword evidence="5" id="KW-1185">Reference proteome</keyword>
<dbReference type="Pfam" id="PF21313">
    <property type="entry name" value="EthR_C"/>
    <property type="match status" value="1"/>
</dbReference>
<name>A0A375YEN9_MYCPF</name>
<evidence type="ECO:0000256" key="2">
    <source>
        <dbReference type="PROSITE-ProRule" id="PRU00335"/>
    </source>
</evidence>
<dbReference type="PANTHER" id="PTHR43479">
    <property type="entry name" value="ACREF/ENVCD OPERON REPRESSOR-RELATED"/>
    <property type="match status" value="1"/>
</dbReference>
<dbReference type="PROSITE" id="PS50977">
    <property type="entry name" value="HTH_TETR_2"/>
    <property type="match status" value="1"/>
</dbReference>
<dbReference type="SUPFAM" id="SSF48498">
    <property type="entry name" value="Tetracyclin repressor-like, C-terminal domain"/>
    <property type="match status" value="1"/>
</dbReference>
<feature type="domain" description="HTH tetR-type" evidence="3">
    <location>
        <begin position="20"/>
        <end position="80"/>
    </location>
</feature>
<evidence type="ECO:0000313" key="5">
    <source>
        <dbReference type="Proteomes" id="UP000252008"/>
    </source>
</evidence>